<keyword evidence="5 8" id="KW-0408">Iron</keyword>
<dbReference type="InterPro" id="IPR002401">
    <property type="entry name" value="Cyt_P450_E_grp-I"/>
</dbReference>
<dbReference type="PRINTS" id="PR00463">
    <property type="entry name" value="EP450I"/>
</dbReference>
<dbReference type="InterPro" id="IPR001128">
    <property type="entry name" value="Cyt_P450"/>
</dbReference>
<keyword evidence="10" id="KW-1185">Reference proteome</keyword>
<protein>
    <submittedName>
        <fullName evidence="9">Cytochrome P450 phenylacetate 2-hydroxylase</fullName>
    </submittedName>
</protein>
<keyword evidence="2 8" id="KW-0349">Heme</keyword>
<dbReference type="SUPFAM" id="SSF48264">
    <property type="entry name" value="Cytochrome P450"/>
    <property type="match status" value="1"/>
</dbReference>
<dbReference type="FunFam" id="1.10.630.10:FF:000072">
    <property type="entry name" value="3-hydroxyphenylacetate 6 hydroxylase"/>
    <property type="match status" value="1"/>
</dbReference>
<dbReference type="CDD" id="cd11066">
    <property type="entry name" value="CYP_PhacA-like"/>
    <property type="match status" value="1"/>
</dbReference>
<dbReference type="AlphaFoldDB" id="A0A168ETC3"/>
<evidence type="ECO:0000256" key="8">
    <source>
        <dbReference type="PIRSR" id="PIRSR602401-1"/>
    </source>
</evidence>
<evidence type="ECO:0000256" key="6">
    <source>
        <dbReference type="ARBA" id="ARBA00023033"/>
    </source>
</evidence>
<keyword evidence="4" id="KW-0560">Oxidoreductase</keyword>
<dbReference type="OrthoDB" id="1055148at2759"/>
<dbReference type="InterPro" id="IPR036396">
    <property type="entry name" value="Cyt_P450_sf"/>
</dbReference>
<evidence type="ECO:0000256" key="4">
    <source>
        <dbReference type="ARBA" id="ARBA00023002"/>
    </source>
</evidence>
<dbReference type="PANTHER" id="PTHR46300">
    <property type="entry name" value="P450, PUTATIVE (EUROFUNG)-RELATED-RELATED"/>
    <property type="match status" value="1"/>
</dbReference>
<comment type="caution">
    <text evidence="9">The sequence shown here is derived from an EMBL/GenBank/DDBJ whole genome shotgun (WGS) entry which is preliminary data.</text>
</comment>
<dbReference type="InterPro" id="IPR050364">
    <property type="entry name" value="Cytochrome_P450_fung"/>
</dbReference>
<keyword evidence="6" id="KW-0503">Monooxygenase</keyword>
<evidence type="ECO:0000256" key="2">
    <source>
        <dbReference type="ARBA" id="ARBA00022617"/>
    </source>
</evidence>
<comment type="pathway">
    <text evidence="7">Aromatic compound metabolism; phenylacetate degradation.</text>
</comment>
<dbReference type="Proteomes" id="UP000076744">
    <property type="component" value="Unassembled WGS sequence"/>
</dbReference>
<reference evidence="9 10" key="1">
    <citation type="journal article" date="2016" name="Genome Biol. Evol.">
        <title>Divergent and convergent evolution of fungal pathogenicity.</title>
        <authorList>
            <person name="Shang Y."/>
            <person name="Xiao G."/>
            <person name="Zheng P."/>
            <person name="Cen K."/>
            <person name="Zhan S."/>
            <person name="Wang C."/>
        </authorList>
    </citation>
    <scope>NUCLEOTIDE SEQUENCE [LARGE SCALE GENOMIC DNA]</scope>
    <source>
        <strain evidence="9 10">ARSEF 2679</strain>
    </source>
</reference>
<comment type="similarity">
    <text evidence="1">Belongs to the cytochrome P450 family.</text>
</comment>
<dbReference type="GeneID" id="30017388"/>
<sequence length="517" mass="58191">MASHEVIGIAVVAAIYFLYKLLNATDTPKIKGLPEIPGVPIFGNLIQLGTDHARVAQKWAAKYGPVFQTRLGNRRVVFVNSYDAVKHFWITHQSSLISRPTFHTFHSVVSSSQGFTIGTSPWDESCKRRRKAAATALNRPAVQSYMPIIDLESMVSIRELLADCDGGSRDVDPISYMARFALNTSLTLNYGFRIEGSVDNALLHEITHVEREISNFRSTSNNWQDYVPLMRVWNKQNTDAQEFRARRDRYLTDMLTDLQKRIADGTDKPCITGNILKDPDAKLNMAELKSICLTMVSAGLDTVPGTLIMGLAYLSTPEGQAVQAKALAAIQEAYPNGDAWERCLVEEKIPYVSALVKETLRFFTVIPICLPRTNIKDIPYENTVIPAGTTFFMNAYAADYDEHRFKLPEQFIVERFLDEHHEVGTPHYAYGAGSRMCAGSHLANRELFTAYVRVVTAFHLSQADDPADRPVMHCLDCNSTPTSLTLDPRPFKMKLRPRDAPQLQRWIAEAEERTRDL</sequence>
<dbReference type="PANTHER" id="PTHR46300:SF9">
    <property type="entry name" value="P450, PUTATIVE-RELATED"/>
    <property type="match status" value="1"/>
</dbReference>
<keyword evidence="3 8" id="KW-0479">Metal-binding</keyword>
<organism evidence="9 10">
    <name type="scientific">Cordyceps fumosorosea (strain ARSEF 2679)</name>
    <name type="common">Isaria fumosorosea</name>
    <dbReference type="NCBI Taxonomy" id="1081104"/>
    <lineage>
        <taxon>Eukaryota</taxon>
        <taxon>Fungi</taxon>
        <taxon>Dikarya</taxon>
        <taxon>Ascomycota</taxon>
        <taxon>Pezizomycotina</taxon>
        <taxon>Sordariomycetes</taxon>
        <taxon>Hypocreomycetidae</taxon>
        <taxon>Hypocreales</taxon>
        <taxon>Cordycipitaceae</taxon>
        <taxon>Cordyceps</taxon>
    </lineage>
</organism>
<dbReference type="PRINTS" id="PR00385">
    <property type="entry name" value="P450"/>
</dbReference>
<name>A0A168ETC3_CORFA</name>
<feature type="binding site" description="axial binding residue" evidence="8">
    <location>
        <position position="437"/>
    </location>
    <ligand>
        <name>heme</name>
        <dbReference type="ChEBI" id="CHEBI:30413"/>
    </ligand>
    <ligandPart>
        <name>Fe</name>
        <dbReference type="ChEBI" id="CHEBI:18248"/>
    </ligandPart>
</feature>
<evidence type="ECO:0000256" key="3">
    <source>
        <dbReference type="ARBA" id="ARBA00022723"/>
    </source>
</evidence>
<comment type="cofactor">
    <cofactor evidence="8">
        <name>heme</name>
        <dbReference type="ChEBI" id="CHEBI:30413"/>
    </cofactor>
</comment>
<proteinExistence type="inferred from homology"/>
<evidence type="ECO:0000256" key="1">
    <source>
        <dbReference type="ARBA" id="ARBA00010617"/>
    </source>
</evidence>
<evidence type="ECO:0000256" key="5">
    <source>
        <dbReference type="ARBA" id="ARBA00023004"/>
    </source>
</evidence>
<dbReference type="GO" id="GO:0016705">
    <property type="term" value="F:oxidoreductase activity, acting on paired donors, with incorporation or reduction of molecular oxygen"/>
    <property type="evidence" value="ECO:0007669"/>
    <property type="project" value="InterPro"/>
</dbReference>
<evidence type="ECO:0000313" key="9">
    <source>
        <dbReference type="EMBL" id="OAA74195.1"/>
    </source>
</evidence>
<dbReference type="Pfam" id="PF00067">
    <property type="entry name" value="p450"/>
    <property type="match status" value="1"/>
</dbReference>
<gene>
    <name evidence="9" type="ORF">ISF_01096</name>
</gene>
<evidence type="ECO:0000313" key="10">
    <source>
        <dbReference type="Proteomes" id="UP000076744"/>
    </source>
</evidence>
<dbReference type="STRING" id="1081104.A0A168ETC3"/>
<evidence type="ECO:0000256" key="7">
    <source>
        <dbReference type="ARBA" id="ARBA00060591"/>
    </source>
</evidence>
<dbReference type="EMBL" id="AZHB01000001">
    <property type="protein sequence ID" value="OAA74195.1"/>
    <property type="molecule type" value="Genomic_DNA"/>
</dbReference>
<dbReference type="GO" id="GO:0005506">
    <property type="term" value="F:iron ion binding"/>
    <property type="evidence" value="ECO:0007669"/>
    <property type="project" value="InterPro"/>
</dbReference>
<dbReference type="Gene3D" id="1.10.630.10">
    <property type="entry name" value="Cytochrome P450"/>
    <property type="match status" value="1"/>
</dbReference>
<dbReference type="GO" id="GO:0004497">
    <property type="term" value="F:monooxygenase activity"/>
    <property type="evidence" value="ECO:0007669"/>
    <property type="project" value="UniProtKB-KW"/>
</dbReference>
<dbReference type="GO" id="GO:0020037">
    <property type="term" value="F:heme binding"/>
    <property type="evidence" value="ECO:0007669"/>
    <property type="project" value="InterPro"/>
</dbReference>
<dbReference type="RefSeq" id="XP_018709153.1">
    <property type="nucleotide sequence ID" value="XM_018844703.1"/>
</dbReference>
<accession>A0A168ETC3</accession>